<dbReference type="EMBL" id="GGEC01011700">
    <property type="protein sequence ID" value="MBW92183.1"/>
    <property type="molecule type" value="Transcribed_RNA"/>
</dbReference>
<evidence type="ECO:0000259" key="2">
    <source>
        <dbReference type="PROSITE" id="PS50076"/>
    </source>
</evidence>
<feature type="region of interest" description="Disordered" evidence="1">
    <location>
        <begin position="93"/>
        <end position="132"/>
    </location>
</feature>
<dbReference type="InterPro" id="IPR036869">
    <property type="entry name" value="J_dom_sf"/>
</dbReference>
<feature type="domain" description="J" evidence="2">
    <location>
        <begin position="209"/>
        <end position="270"/>
    </location>
</feature>
<dbReference type="PANTHER" id="PTHR45376">
    <property type="entry name" value="CHAPERONE DNAJ-DOMAIN SUPERFAMILY PROTEIN-RELATED"/>
    <property type="match status" value="1"/>
</dbReference>
<dbReference type="SMART" id="SM00271">
    <property type="entry name" value="DnaJ"/>
    <property type="match status" value="1"/>
</dbReference>
<name>A0A2P2JFD2_RHIMU</name>
<dbReference type="CDD" id="cd06257">
    <property type="entry name" value="DnaJ"/>
    <property type="match status" value="1"/>
</dbReference>
<feature type="compositionally biased region" description="Basic and acidic residues" evidence="1">
    <location>
        <begin position="96"/>
        <end position="107"/>
    </location>
</feature>
<evidence type="ECO:0000313" key="3">
    <source>
        <dbReference type="EMBL" id="MBW92183.1"/>
    </source>
</evidence>
<protein>
    <submittedName>
        <fullName evidence="3">Uncharacterized protein MANES_12G148500</fullName>
    </submittedName>
</protein>
<dbReference type="PANTHER" id="PTHR45376:SF5">
    <property type="entry name" value="CHAPERONE DNAJ-DOMAIN SUPERFAMILY PROTEIN"/>
    <property type="match status" value="1"/>
</dbReference>
<proteinExistence type="predicted"/>
<dbReference type="Pfam" id="PF00226">
    <property type="entry name" value="DnaJ"/>
    <property type="match status" value="1"/>
</dbReference>
<accession>A0A2P2JFD2</accession>
<reference evidence="3" key="1">
    <citation type="submission" date="2018-02" db="EMBL/GenBank/DDBJ databases">
        <title>Rhizophora mucronata_Transcriptome.</title>
        <authorList>
            <person name="Meera S.P."/>
            <person name="Sreeshan A."/>
            <person name="Augustine A."/>
        </authorList>
    </citation>
    <scope>NUCLEOTIDE SEQUENCE</scope>
    <source>
        <tissue evidence="3">Leaf</tissue>
    </source>
</reference>
<dbReference type="AlphaFoldDB" id="A0A2P2JFD2"/>
<dbReference type="SUPFAM" id="SSF46565">
    <property type="entry name" value="Chaperone J-domain"/>
    <property type="match status" value="1"/>
</dbReference>
<dbReference type="PROSITE" id="PS50076">
    <property type="entry name" value="DNAJ_2"/>
    <property type="match status" value="1"/>
</dbReference>
<dbReference type="InterPro" id="IPR001623">
    <property type="entry name" value="DnaJ_domain"/>
</dbReference>
<organism evidence="3">
    <name type="scientific">Rhizophora mucronata</name>
    <name type="common">Asiatic mangrove</name>
    <dbReference type="NCBI Taxonomy" id="61149"/>
    <lineage>
        <taxon>Eukaryota</taxon>
        <taxon>Viridiplantae</taxon>
        <taxon>Streptophyta</taxon>
        <taxon>Embryophyta</taxon>
        <taxon>Tracheophyta</taxon>
        <taxon>Spermatophyta</taxon>
        <taxon>Magnoliopsida</taxon>
        <taxon>eudicotyledons</taxon>
        <taxon>Gunneridae</taxon>
        <taxon>Pentapetalae</taxon>
        <taxon>rosids</taxon>
        <taxon>fabids</taxon>
        <taxon>Malpighiales</taxon>
        <taxon>Rhizophoraceae</taxon>
        <taxon>Rhizophora</taxon>
    </lineage>
</organism>
<evidence type="ECO:0000256" key="1">
    <source>
        <dbReference type="SAM" id="MobiDB-lite"/>
    </source>
</evidence>
<dbReference type="Gene3D" id="1.10.287.110">
    <property type="entry name" value="DnaJ domain"/>
    <property type="match status" value="1"/>
</dbReference>
<sequence length="270" mass="30979">MQIIPRWRNALILQNTLAVPTSSRSRTNIHFASIHSTPSAFEKWKSKWSADVKGNQQPSKSHIRYAIRQKRADAKRALRNLIFNSGSSRASFQAEDQARTYHAEHQHNAYKKRQSKASAQGPRKSNHKKKCEFRRENFSEDYDKPETIFQATFGNKWYTWSFDESSFRRSKSGFEWREHASWRTHGTAESNTSTETESDNDSCSVGSYFDRTILGLPPTGPLTIEDVKKAFRTSALKWHPDKHQGPSQAVAEEKFKVCVNAYKSLCTALS</sequence>
<feature type="region of interest" description="Disordered" evidence="1">
    <location>
        <begin position="178"/>
        <end position="202"/>
    </location>
</feature>